<feature type="transmembrane region" description="Helical" evidence="5">
    <location>
        <begin position="155"/>
        <end position="176"/>
    </location>
</feature>
<dbReference type="STRING" id="670482.SAMN04488542_11156"/>
<evidence type="ECO:0000259" key="6">
    <source>
        <dbReference type="Pfam" id="PF12698"/>
    </source>
</evidence>
<accession>A0A1G7LBP9</accession>
<evidence type="ECO:0000256" key="5">
    <source>
        <dbReference type="SAM" id="Phobius"/>
    </source>
</evidence>
<dbReference type="PANTHER" id="PTHR43471:SF1">
    <property type="entry name" value="ABC TRANSPORTER PERMEASE PROTEIN NOSY-RELATED"/>
    <property type="match status" value="1"/>
</dbReference>
<evidence type="ECO:0000256" key="4">
    <source>
        <dbReference type="ARBA" id="ARBA00023136"/>
    </source>
</evidence>
<dbReference type="RefSeq" id="WP_091229876.1">
    <property type="nucleotide sequence ID" value="NZ_FNBG01000011.1"/>
</dbReference>
<comment type="subcellular location">
    <subcellularLocation>
        <location evidence="1">Membrane</location>
        <topology evidence="1">Multi-pass membrane protein</topology>
    </subcellularLocation>
</comment>
<evidence type="ECO:0000313" key="8">
    <source>
        <dbReference type="Proteomes" id="UP000198972"/>
    </source>
</evidence>
<evidence type="ECO:0000256" key="2">
    <source>
        <dbReference type="ARBA" id="ARBA00022692"/>
    </source>
</evidence>
<feature type="transmembrane region" description="Helical" evidence="5">
    <location>
        <begin position="21"/>
        <end position="39"/>
    </location>
</feature>
<proteinExistence type="predicted"/>
<dbReference type="Proteomes" id="UP000198972">
    <property type="component" value="Unassembled WGS sequence"/>
</dbReference>
<name>A0A1G7LBP9_9BACL</name>
<dbReference type="OrthoDB" id="3182222at2"/>
<dbReference type="Pfam" id="PF12698">
    <property type="entry name" value="ABC2_membrane_3"/>
    <property type="match status" value="1"/>
</dbReference>
<keyword evidence="3 5" id="KW-1133">Transmembrane helix</keyword>
<evidence type="ECO:0000313" key="7">
    <source>
        <dbReference type="EMBL" id="SDF46470.1"/>
    </source>
</evidence>
<dbReference type="EMBL" id="FNBG01000011">
    <property type="protein sequence ID" value="SDF46470.1"/>
    <property type="molecule type" value="Genomic_DNA"/>
</dbReference>
<keyword evidence="8" id="KW-1185">Reference proteome</keyword>
<keyword evidence="4 5" id="KW-0472">Membrane</keyword>
<feature type="transmembrane region" description="Helical" evidence="5">
    <location>
        <begin position="213"/>
        <end position="231"/>
    </location>
</feature>
<feature type="transmembrane region" description="Helical" evidence="5">
    <location>
        <begin position="124"/>
        <end position="148"/>
    </location>
</feature>
<feature type="domain" description="ABC-2 type transporter transmembrane" evidence="6">
    <location>
        <begin position="58"/>
        <end position="228"/>
    </location>
</feature>
<organism evidence="7 8">
    <name type="scientific">Fontibacillus panacisegetis</name>
    <dbReference type="NCBI Taxonomy" id="670482"/>
    <lineage>
        <taxon>Bacteria</taxon>
        <taxon>Bacillati</taxon>
        <taxon>Bacillota</taxon>
        <taxon>Bacilli</taxon>
        <taxon>Bacillales</taxon>
        <taxon>Paenibacillaceae</taxon>
        <taxon>Fontibacillus</taxon>
    </lineage>
</organism>
<reference evidence="7 8" key="1">
    <citation type="submission" date="2016-10" db="EMBL/GenBank/DDBJ databases">
        <authorList>
            <person name="de Groot N.N."/>
        </authorList>
    </citation>
    <scope>NUCLEOTIDE SEQUENCE [LARGE SCALE GENOMIC DNA]</scope>
    <source>
        <strain evidence="7 8">DSM 28129</strain>
    </source>
</reference>
<dbReference type="GO" id="GO:0140359">
    <property type="term" value="F:ABC-type transporter activity"/>
    <property type="evidence" value="ECO:0007669"/>
    <property type="project" value="InterPro"/>
</dbReference>
<dbReference type="InterPro" id="IPR013525">
    <property type="entry name" value="ABC2_TM"/>
</dbReference>
<sequence length="238" mass="25886">MSISLKRAGAIFVKDYKEFSRNYALSIMLIFPIILALLLRAAGAGSSLPGSFATVLNLSFVLLTCFAQACLIAEEKERNTLRSLMMTPATTMDVLIGKSTLVFVMSAVVLAIATYLFGYEPASIWAFVAAIIFSIILYTAVGTICGLFSKTLLDASLSIIPVTIVFSGAPWGAFLVDDYPIFKVLDYVPSSQLVHLLGISHTGFTTGDLLKPLLITLVWTVVLTIVSVVLYQRRLKDE</sequence>
<dbReference type="PANTHER" id="PTHR43471">
    <property type="entry name" value="ABC TRANSPORTER PERMEASE"/>
    <property type="match status" value="1"/>
</dbReference>
<feature type="transmembrane region" description="Helical" evidence="5">
    <location>
        <begin position="51"/>
        <end position="73"/>
    </location>
</feature>
<evidence type="ECO:0000256" key="3">
    <source>
        <dbReference type="ARBA" id="ARBA00022989"/>
    </source>
</evidence>
<keyword evidence="2 5" id="KW-0812">Transmembrane</keyword>
<evidence type="ECO:0000256" key="1">
    <source>
        <dbReference type="ARBA" id="ARBA00004141"/>
    </source>
</evidence>
<gene>
    <name evidence="7" type="ORF">SAMN04488542_11156</name>
</gene>
<protein>
    <submittedName>
        <fullName evidence="7">ABC-2 type transport system permease protein</fullName>
    </submittedName>
</protein>
<feature type="transmembrane region" description="Helical" evidence="5">
    <location>
        <begin position="94"/>
        <end position="118"/>
    </location>
</feature>
<dbReference type="GO" id="GO:0016020">
    <property type="term" value="C:membrane"/>
    <property type="evidence" value="ECO:0007669"/>
    <property type="project" value="UniProtKB-SubCell"/>
</dbReference>
<dbReference type="AlphaFoldDB" id="A0A1G7LBP9"/>